<proteinExistence type="predicted"/>
<dbReference type="EMBL" id="CABVGZ010000088">
    <property type="protein sequence ID" value="VVN39417.1"/>
    <property type="molecule type" value="Genomic_DNA"/>
</dbReference>
<gene>
    <name evidence="2" type="ORF">PS624_05307</name>
</gene>
<name>A0A5E6XFR3_PSEFL</name>
<evidence type="ECO:0000313" key="2">
    <source>
        <dbReference type="EMBL" id="VVN39417.1"/>
    </source>
</evidence>
<protein>
    <submittedName>
        <fullName evidence="2">Uncharacterized protein</fullName>
    </submittedName>
</protein>
<dbReference type="AlphaFoldDB" id="A0A5E6XFR3"/>
<dbReference type="Proteomes" id="UP000326241">
    <property type="component" value="Unassembled WGS sequence"/>
</dbReference>
<accession>A0A5E6XFR3</accession>
<sequence length="101" mass="11377">MGMNKSGLALTIRILYFALALPFTEQKYFASGMRGNFQHLIYMLFFHHQNQIRFIDNVGCELPCLECFGTVSVIFEDLPGRSLDTFADPGSKPCGRHGDGR</sequence>
<reference evidence="2 3" key="1">
    <citation type="submission" date="2019-09" db="EMBL/GenBank/DDBJ databases">
        <authorList>
            <person name="Chandra G."/>
            <person name="Truman W A."/>
        </authorList>
    </citation>
    <scope>NUCLEOTIDE SEQUENCE [LARGE SCALE GENOMIC DNA]</scope>
    <source>
        <strain evidence="2">PS624</strain>
    </source>
</reference>
<feature type="region of interest" description="Disordered" evidence="1">
    <location>
        <begin position="82"/>
        <end position="101"/>
    </location>
</feature>
<evidence type="ECO:0000256" key="1">
    <source>
        <dbReference type="SAM" id="MobiDB-lite"/>
    </source>
</evidence>
<evidence type="ECO:0000313" key="3">
    <source>
        <dbReference type="Proteomes" id="UP000326241"/>
    </source>
</evidence>
<organism evidence="2 3">
    <name type="scientific">Pseudomonas fluorescens</name>
    <dbReference type="NCBI Taxonomy" id="294"/>
    <lineage>
        <taxon>Bacteria</taxon>
        <taxon>Pseudomonadati</taxon>
        <taxon>Pseudomonadota</taxon>
        <taxon>Gammaproteobacteria</taxon>
        <taxon>Pseudomonadales</taxon>
        <taxon>Pseudomonadaceae</taxon>
        <taxon>Pseudomonas</taxon>
    </lineage>
</organism>